<feature type="domain" description="SET" evidence="11">
    <location>
        <begin position="1"/>
        <end position="105"/>
    </location>
</feature>
<keyword evidence="5" id="KW-0949">S-adenosyl-L-methionine</keyword>
<evidence type="ECO:0000256" key="3">
    <source>
        <dbReference type="ARBA" id="ARBA00022603"/>
    </source>
</evidence>
<dbReference type="GO" id="GO:0032259">
    <property type="term" value="P:methylation"/>
    <property type="evidence" value="ECO:0007669"/>
    <property type="project" value="UniProtKB-KW"/>
</dbReference>
<evidence type="ECO:0000256" key="1">
    <source>
        <dbReference type="ARBA" id="ARBA00004123"/>
    </source>
</evidence>
<evidence type="ECO:0000256" key="7">
    <source>
        <dbReference type="ARBA" id="ARBA00023242"/>
    </source>
</evidence>
<dbReference type="InterPro" id="IPR044570">
    <property type="entry name" value="Set1-like"/>
</dbReference>
<evidence type="ECO:0000256" key="6">
    <source>
        <dbReference type="ARBA" id="ARBA00022853"/>
    </source>
</evidence>
<dbReference type="GO" id="GO:0048188">
    <property type="term" value="C:Set1C/COMPASS complex"/>
    <property type="evidence" value="ECO:0007669"/>
    <property type="project" value="TreeGrafter"/>
</dbReference>
<keyword evidence="4" id="KW-0808">Transferase</keyword>
<evidence type="ECO:0000259" key="12">
    <source>
        <dbReference type="PROSITE" id="PS50868"/>
    </source>
</evidence>
<organism evidence="13 14">
    <name type="scientific">Astrephomene gubernaculifera</name>
    <dbReference type="NCBI Taxonomy" id="47775"/>
    <lineage>
        <taxon>Eukaryota</taxon>
        <taxon>Viridiplantae</taxon>
        <taxon>Chlorophyta</taxon>
        <taxon>core chlorophytes</taxon>
        <taxon>Chlorophyceae</taxon>
        <taxon>CS clade</taxon>
        <taxon>Chlamydomonadales</taxon>
        <taxon>Astrephomenaceae</taxon>
        <taxon>Astrephomene</taxon>
    </lineage>
</organism>
<feature type="domain" description="Post-SET" evidence="12">
    <location>
        <begin position="113"/>
        <end position="129"/>
    </location>
</feature>
<name>A0AAD3DKP0_9CHLO</name>
<comment type="catalytic activity">
    <reaction evidence="9">
        <text>N(6)-methyl-L-lysyl(4)-[histone H3] + S-adenosyl-L-methionine = N(6),N(6)-dimethyl-L-lysyl(4)-[histone H3] + S-adenosyl-L-homocysteine + H(+)</text>
        <dbReference type="Rhea" id="RHEA:60268"/>
        <dbReference type="Rhea" id="RHEA-COMP:15540"/>
        <dbReference type="Rhea" id="RHEA-COMP:15543"/>
        <dbReference type="ChEBI" id="CHEBI:15378"/>
        <dbReference type="ChEBI" id="CHEBI:57856"/>
        <dbReference type="ChEBI" id="CHEBI:59789"/>
        <dbReference type="ChEBI" id="CHEBI:61929"/>
        <dbReference type="ChEBI" id="CHEBI:61976"/>
    </reaction>
</comment>
<feature type="non-terminal residue" evidence="13">
    <location>
        <position position="1"/>
    </location>
</feature>
<evidence type="ECO:0000256" key="5">
    <source>
        <dbReference type="ARBA" id="ARBA00022691"/>
    </source>
</evidence>
<dbReference type="SUPFAM" id="SSF82199">
    <property type="entry name" value="SET domain"/>
    <property type="match status" value="1"/>
</dbReference>
<dbReference type="PROSITE" id="PS50280">
    <property type="entry name" value="SET"/>
    <property type="match status" value="1"/>
</dbReference>
<evidence type="ECO:0000313" key="13">
    <source>
        <dbReference type="EMBL" id="GFR43634.1"/>
    </source>
</evidence>
<comment type="catalytic activity">
    <reaction evidence="8">
        <text>L-lysyl(4)-[histone H3] + 3 S-adenosyl-L-methionine = N(6),N(6),N(6)-trimethyl-L-lysyl(4)-[histone H3] + 3 S-adenosyl-L-homocysteine + 3 H(+)</text>
        <dbReference type="Rhea" id="RHEA:60260"/>
        <dbReference type="Rhea" id="RHEA-COMP:15537"/>
        <dbReference type="Rhea" id="RHEA-COMP:15547"/>
        <dbReference type="ChEBI" id="CHEBI:15378"/>
        <dbReference type="ChEBI" id="CHEBI:29969"/>
        <dbReference type="ChEBI" id="CHEBI:57856"/>
        <dbReference type="ChEBI" id="CHEBI:59789"/>
        <dbReference type="ChEBI" id="CHEBI:61961"/>
        <dbReference type="EC" id="2.1.1.354"/>
    </reaction>
</comment>
<keyword evidence="7" id="KW-0539">Nucleus</keyword>
<evidence type="ECO:0000256" key="4">
    <source>
        <dbReference type="ARBA" id="ARBA00022679"/>
    </source>
</evidence>
<accession>A0AAD3DKP0</accession>
<evidence type="ECO:0000256" key="10">
    <source>
        <dbReference type="ARBA" id="ARBA00049129"/>
    </source>
</evidence>
<protein>
    <recommendedName>
        <fullName evidence="2">[histone H3]-lysine(4) N-trimethyltransferase</fullName>
        <ecNumber evidence="2">2.1.1.354</ecNumber>
    </recommendedName>
</protein>
<dbReference type="EC" id="2.1.1.354" evidence="2"/>
<dbReference type="SMART" id="SM00508">
    <property type="entry name" value="PostSET"/>
    <property type="match status" value="1"/>
</dbReference>
<keyword evidence="6" id="KW-0156">Chromatin regulator</keyword>
<dbReference type="PROSITE" id="PS50868">
    <property type="entry name" value="POST_SET"/>
    <property type="match status" value="1"/>
</dbReference>
<dbReference type="AlphaFoldDB" id="A0AAD3DKP0"/>
<dbReference type="EMBL" id="BMAR01000006">
    <property type="protein sequence ID" value="GFR43634.1"/>
    <property type="molecule type" value="Genomic_DNA"/>
</dbReference>
<keyword evidence="3" id="KW-0489">Methyltransferase</keyword>
<comment type="catalytic activity">
    <reaction evidence="10">
        <text>N(6),N(6)-dimethyl-L-lysyl(4)-[histone H3] + S-adenosyl-L-methionine = N(6),N(6),N(6)-trimethyl-L-lysyl(4)-[histone H3] + S-adenosyl-L-homocysteine + H(+)</text>
        <dbReference type="Rhea" id="RHEA:60272"/>
        <dbReference type="Rhea" id="RHEA-COMP:15537"/>
        <dbReference type="Rhea" id="RHEA-COMP:15540"/>
        <dbReference type="ChEBI" id="CHEBI:15378"/>
        <dbReference type="ChEBI" id="CHEBI:57856"/>
        <dbReference type="ChEBI" id="CHEBI:59789"/>
        <dbReference type="ChEBI" id="CHEBI:61961"/>
        <dbReference type="ChEBI" id="CHEBI:61976"/>
    </reaction>
</comment>
<dbReference type="SMART" id="SM00317">
    <property type="entry name" value="SET"/>
    <property type="match status" value="1"/>
</dbReference>
<dbReference type="Pfam" id="PF00856">
    <property type="entry name" value="SET"/>
    <property type="match status" value="1"/>
</dbReference>
<dbReference type="InterPro" id="IPR001214">
    <property type="entry name" value="SET_dom"/>
</dbReference>
<sequence>GVFARVDIPQDAVVTEFRGEVVRPVLADLRERRYRAQGRDCFLFHVSRQVVLDSTHLGHYGRFTNHSCAPSLYTKVLEFEGGRVRLVFCARTDIRAGQELTFDYRFREEEGADKVPCRCGAPQCKGTLN</sequence>
<dbReference type="InterPro" id="IPR046341">
    <property type="entry name" value="SET_dom_sf"/>
</dbReference>
<reference evidence="13 14" key="1">
    <citation type="journal article" date="2021" name="Sci. Rep.">
        <title>Genome sequencing of the multicellular alga Astrephomene provides insights into convergent evolution of germ-soma differentiation.</title>
        <authorList>
            <person name="Yamashita S."/>
            <person name="Yamamoto K."/>
            <person name="Matsuzaki R."/>
            <person name="Suzuki S."/>
            <person name="Yamaguchi H."/>
            <person name="Hirooka S."/>
            <person name="Minakuchi Y."/>
            <person name="Miyagishima S."/>
            <person name="Kawachi M."/>
            <person name="Toyoda A."/>
            <person name="Nozaki H."/>
        </authorList>
    </citation>
    <scope>NUCLEOTIDE SEQUENCE [LARGE SCALE GENOMIC DNA]</scope>
    <source>
        <strain evidence="13 14">NIES-4017</strain>
    </source>
</reference>
<evidence type="ECO:0000256" key="9">
    <source>
        <dbReference type="ARBA" id="ARBA00047583"/>
    </source>
</evidence>
<evidence type="ECO:0000313" key="14">
    <source>
        <dbReference type="Proteomes" id="UP001054857"/>
    </source>
</evidence>
<proteinExistence type="predicted"/>
<comment type="subcellular location">
    <subcellularLocation>
        <location evidence="1">Nucleus</location>
    </subcellularLocation>
</comment>
<evidence type="ECO:0000259" key="11">
    <source>
        <dbReference type="PROSITE" id="PS50280"/>
    </source>
</evidence>
<evidence type="ECO:0000256" key="8">
    <source>
        <dbReference type="ARBA" id="ARBA00047571"/>
    </source>
</evidence>
<dbReference type="InterPro" id="IPR003616">
    <property type="entry name" value="Post-SET_dom"/>
</dbReference>
<dbReference type="Proteomes" id="UP001054857">
    <property type="component" value="Unassembled WGS sequence"/>
</dbReference>
<gene>
    <name evidence="13" type="ORF">Agub_g4734</name>
</gene>
<dbReference type="PANTHER" id="PTHR45814">
    <property type="entry name" value="HISTONE-LYSINE N-METHYLTRANSFERASE SETD1"/>
    <property type="match status" value="1"/>
</dbReference>
<dbReference type="PANTHER" id="PTHR45814:SF2">
    <property type="entry name" value="HISTONE-LYSINE N-METHYLTRANSFERASE SETD1"/>
    <property type="match status" value="1"/>
</dbReference>
<dbReference type="GO" id="GO:0140999">
    <property type="term" value="F:histone H3K4 trimethyltransferase activity"/>
    <property type="evidence" value="ECO:0007669"/>
    <property type="project" value="UniProtKB-EC"/>
</dbReference>
<comment type="caution">
    <text evidence="13">The sequence shown here is derived from an EMBL/GenBank/DDBJ whole genome shotgun (WGS) entry which is preliminary data.</text>
</comment>
<evidence type="ECO:0000256" key="2">
    <source>
        <dbReference type="ARBA" id="ARBA00012182"/>
    </source>
</evidence>
<keyword evidence="14" id="KW-1185">Reference proteome</keyword>
<dbReference type="Gene3D" id="2.170.270.10">
    <property type="entry name" value="SET domain"/>
    <property type="match status" value="1"/>
</dbReference>